<evidence type="ECO:0000313" key="5">
    <source>
        <dbReference type="Proteomes" id="UP001152759"/>
    </source>
</evidence>
<dbReference type="EMBL" id="OU963866">
    <property type="protein sequence ID" value="CAH0390411.1"/>
    <property type="molecule type" value="Genomic_DNA"/>
</dbReference>
<evidence type="ECO:0000256" key="2">
    <source>
        <dbReference type="ARBA" id="ARBA00040808"/>
    </source>
</evidence>
<dbReference type="Pfam" id="PF00134">
    <property type="entry name" value="Cyclin_N"/>
    <property type="match status" value="1"/>
</dbReference>
<evidence type="ECO:0000256" key="1">
    <source>
        <dbReference type="ARBA" id="ARBA00038508"/>
    </source>
</evidence>
<dbReference type="InterPro" id="IPR036915">
    <property type="entry name" value="Cyclin-like_sf"/>
</dbReference>
<gene>
    <name evidence="4" type="ORF">BEMITA_LOCUS9135</name>
</gene>
<dbReference type="CDD" id="cd20557">
    <property type="entry name" value="CYCLIN_ScPCL1-like"/>
    <property type="match status" value="1"/>
</dbReference>
<evidence type="ECO:0000259" key="3">
    <source>
        <dbReference type="Pfam" id="PF00134"/>
    </source>
</evidence>
<sequence length="376" mass="42456">MNFSQLQKKRCASNKSKIEIVGNHDEFLSRIKKTLYYGKLPNTDRLSLPVTELAAELYSEVKRERESLERLQIEEAAQFSRKACVHPSSLVLALVYLERLKSCNPDYLDKSAPFELFVISLMVACKYLNDEDEYNYDWAVFSSMEGKKINQLEKEFLKAMDWNLFVSDELFMTRLEDLESYLALKEGRKRGYYSYTELLFLLEMVDFLSAARSFFTISAVCVTSYIAFVLTVLGSSVAVSQISTALSQLSKLSTDVGTSSDSPVLTPDSSNTSVANEIDLNEDEMAAVLRVFESKLNLNADVEKWISHELLVRKAISETCGNSSLDISWGNGLQGLKFGKETDSWVSAASELVRSYWPSSVLSQLYLSPTIEYATH</sequence>
<name>A0A9P0AFD6_BEMTA</name>
<dbReference type="SUPFAM" id="SSF47954">
    <property type="entry name" value="Cyclin-like"/>
    <property type="match status" value="1"/>
</dbReference>
<feature type="domain" description="Cyclin N-terminal" evidence="3">
    <location>
        <begin position="80"/>
        <end position="164"/>
    </location>
</feature>
<comment type="similarity">
    <text evidence="1">Belongs to the CNPPD1 family.</text>
</comment>
<dbReference type="KEGG" id="btab:109037477"/>
<proteinExistence type="inferred from homology"/>
<dbReference type="Gene3D" id="1.10.472.10">
    <property type="entry name" value="Cyclin-like"/>
    <property type="match status" value="1"/>
</dbReference>
<protein>
    <recommendedName>
        <fullName evidence="2">Protein CNPPD1</fullName>
    </recommendedName>
</protein>
<accession>A0A9P0AFD6</accession>
<dbReference type="Proteomes" id="UP001152759">
    <property type="component" value="Chromosome 5"/>
</dbReference>
<organism evidence="4 5">
    <name type="scientific">Bemisia tabaci</name>
    <name type="common">Sweetpotato whitefly</name>
    <name type="synonym">Aleurodes tabaci</name>
    <dbReference type="NCBI Taxonomy" id="7038"/>
    <lineage>
        <taxon>Eukaryota</taxon>
        <taxon>Metazoa</taxon>
        <taxon>Ecdysozoa</taxon>
        <taxon>Arthropoda</taxon>
        <taxon>Hexapoda</taxon>
        <taxon>Insecta</taxon>
        <taxon>Pterygota</taxon>
        <taxon>Neoptera</taxon>
        <taxon>Paraneoptera</taxon>
        <taxon>Hemiptera</taxon>
        <taxon>Sternorrhyncha</taxon>
        <taxon>Aleyrodoidea</taxon>
        <taxon>Aleyrodidae</taxon>
        <taxon>Aleyrodinae</taxon>
        <taxon>Bemisia</taxon>
    </lineage>
</organism>
<dbReference type="PANTHER" id="PTHR15615">
    <property type="match status" value="1"/>
</dbReference>
<dbReference type="GO" id="GO:0000307">
    <property type="term" value="C:cyclin-dependent protein kinase holoenzyme complex"/>
    <property type="evidence" value="ECO:0007669"/>
    <property type="project" value="TreeGrafter"/>
</dbReference>
<dbReference type="GO" id="GO:0016538">
    <property type="term" value="F:cyclin-dependent protein serine/threonine kinase regulator activity"/>
    <property type="evidence" value="ECO:0007669"/>
    <property type="project" value="TreeGrafter"/>
</dbReference>
<dbReference type="AlphaFoldDB" id="A0A9P0AFD6"/>
<dbReference type="GO" id="GO:0005634">
    <property type="term" value="C:nucleus"/>
    <property type="evidence" value="ECO:0007669"/>
    <property type="project" value="TreeGrafter"/>
</dbReference>
<dbReference type="InterPro" id="IPR013922">
    <property type="entry name" value="Cyclin_PHO80-like"/>
</dbReference>
<dbReference type="GO" id="GO:0019901">
    <property type="term" value="F:protein kinase binding"/>
    <property type="evidence" value="ECO:0007669"/>
    <property type="project" value="InterPro"/>
</dbReference>
<dbReference type="PANTHER" id="PTHR15615:SF108">
    <property type="entry name" value="PROTEIN CNPPD1"/>
    <property type="match status" value="1"/>
</dbReference>
<dbReference type="InterPro" id="IPR006671">
    <property type="entry name" value="Cyclin_N"/>
</dbReference>
<reference evidence="4" key="1">
    <citation type="submission" date="2021-12" db="EMBL/GenBank/DDBJ databases">
        <authorList>
            <person name="King R."/>
        </authorList>
    </citation>
    <scope>NUCLEOTIDE SEQUENCE</scope>
</reference>
<keyword evidence="5" id="KW-1185">Reference proteome</keyword>
<evidence type="ECO:0000313" key="4">
    <source>
        <dbReference type="EMBL" id="CAH0390411.1"/>
    </source>
</evidence>